<dbReference type="InterPro" id="IPR018359">
    <property type="entry name" value="Bromodomain_CS"/>
</dbReference>
<feature type="compositionally biased region" description="Low complexity" evidence="4">
    <location>
        <begin position="890"/>
        <end position="902"/>
    </location>
</feature>
<keyword evidence="1" id="KW-0677">Repeat</keyword>
<evidence type="ECO:0000259" key="6">
    <source>
        <dbReference type="PROSITE" id="PS51525"/>
    </source>
</evidence>
<feature type="domain" description="Bromo" evidence="5">
    <location>
        <begin position="333"/>
        <end position="405"/>
    </location>
</feature>
<feature type="domain" description="NET" evidence="6">
    <location>
        <begin position="646"/>
        <end position="727"/>
    </location>
</feature>
<reference evidence="7" key="1">
    <citation type="submission" date="2023-10" db="EMBL/GenBank/DDBJ databases">
        <title>Genome assembly of Pristionchus species.</title>
        <authorList>
            <person name="Yoshida K."/>
            <person name="Sommer R.J."/>
        </authorList>
    </citation>
    <scope>NUCLEOTIDE SEQUENCE</scope>
    <source>
        <strain evidence="7">RS5133</strain>
    </source>
</reference>
<evidence type="ECO:0000256" key="4">
    <source>
        <dbReference type="SAM" id="MobiDB-lite"/>
    </source>
</evidence>
<dbReference type="PROSITE" id="PS51525">
    <property type="entry name" value="NET"/>
    <property type="match status" value="1"/>
</dbReference>
<evidence type="ECO:0000259" key="5">
    <source>
        <dbReference type="PROSITE" id="PS50014"/>
    </source>
</evidence>
<feature type="compositionally biased region" description="Low complexity" evidence="4">
    <location>
        <begin position="212"/>
        <end position="225"/>
    </location>
</feature>
<feature type="compositionally biased region" description="Pro residues" evidence="4">
    <location>
        <begin position="538"/>
        <end position="551"/>
    </location>
</feature>
<dbReference type="FunFam" id="1.20.1270.220:FF:000001">
    <property type="entry name" value="bromodomain-containing protein 2 isoform X1"/>
    <property type="match status" value="1"/>
</dbReference>
<feature type="compositionally biased region" description="Low complexity" evidence="4">
    <location>
        <begin position="818"/>
        <end position="830"/>
    </location>
</feature>
<dbReference type="CDD" id="cd22249">
    <property type="entry name" value="UDM1_RNF168_RNF169-like"/>
    <property type="match status" value="1"/>
</dbReference>
<feature type="compositionally biased region" description="Basic and acidic residues" evidence="4">
    <location>
        <begin position="903"/>
        <end position="913"/>
    </location>
</feature>
<dbReference type="InterPro" id="IPR050935">
    <property type="entry name" value="Bromo_chromatin_reader"/>
</dbReference>
<dbReference type="Gene3D" id="1.20.1270.220">
    <property type="match status" value="1"/>
</dbReference>
<evidence type="ECO:0000313" key="7">
    <source>
        <dbReference type="EMBL" id="GMT32994.1"/>
    </source>
</evidence>
<dbReference type="InterPro" id="IPR001487">
    <property type="entry name" value="Bromodomain"/>
</dbReference>
<dbReference type="PROSITE" id="PS50014">
    <property type="entry name" value="BROMODOMAIN_2"/>
    <property type="match status" value="2"/>
</dbReference>
<feature type="region of interest" description="Disordered" evidence="4">
    <location>
        <begin position="266"/>
        <end position="295"/>
    </location>
</feature>
<dbReference type="SUPFAM" id="SSF47370">
    <property type="entry name" value="Bromodomain"/>
    <property type="match status" value="2"/>
</dbReference>
<dbReference type="Pfam" id="PF17035">
    <property type="entry name" value="BET"/>
    <property type="match status" value="1"/>
</dbReference>
<name>A0AAV5WTH6_9BILA</name>
<organism evidence="7 8">
    <name type="scientific">Pristionchus fissidentatus</name>
    <dbReference type="NCBI Taxonomy" id="1538716"/>
    <lineage>
        <taxon>Eukaryota</taxon>
        <taxon>Metazoa</taxon>
        <taxon>Ecdysozoa</taxon>
        <taxon>Nematoda</taxon>
        <taxon>Chromadorea</taxon>
        <taxon>Rhabditida</taxon>
        <taxon>Rhabditina</taxon>
        <taxon>Diplogasteromorpha</taxon>
        <taxon>Diplogasteroidea</taxon>
        <taxon>Neodiplogasteridae</taxon>
        <taxon>Pristionchus</taxon>
    </lineage>
</organism>
<feature type="compositionally biased region" description="Basic and acidic residues" evidence="4">
    <location>
        <begin position="987"/>
        <end position="1003"/>
    </location>
</feature>
<feature type="compositionally biased region" description="Basic and acidic residues" evidence="4">
    <location>
        <begin position="1020"/>
        <end position="1036"/>
    </location>
</feature>
<sequence length="1056" mass="114259">MSADDVGMVGGGQGDLVINEEMEQKVKQEPLDTAGASGENPWTTPRQEAVNGMVQPRIIPPVGKPTRHTNQLEYIQNIVLKAALKHKHAWPFAKPVDSIKLNLPDYHKVISRPMDMGTIEKRLKNCYYFAAKECIEDFDRIWKACSTFNQNEDDVSLMCKNIENLYRDKMRGMPKEEVEIPRPSVKRGGGPKGGVKKNTGGPRGGSVGHGSIGRASRESSAASASVQKGVADSSSVLGDDAMEDIKPSVVAMSAVPIAPTAVQKGVKRKADTTTDVESAKVQALSSRRESHRPVKKPAHLVVDYTTLPPRYKGKQSEQLKFATKLVQEMFSKKYKGFNWPFLEPVDVEGMQLWDYYDVVSEPMDLSTIRKKLEYKQYATAAEVSSDIHLMCNNCFKFNKPADVVYVHGQELLDVWQKRYRDLPDEAPSVEHYDDVSNHAGSSSVVVPAPMLALDEDDILEQSIFNAQKTTSEINLKLSQITEKTTELMNAKIARREAKINGRPVPSINQDTVAALNKLLQSLNAVAPPPVVAALSPSTPVPPRPKGRPPATPTAVAAPPIPPPTAARAAAPVSFKPDSPIDNGPLSPRLRNPPKAVSAAAAVVPPPVVPQEKAYSGRGRKPGSKNKPKDANGVAPNEQWKKEYSFNSDDEGSGQPMSYDEKRQLSLDINQLPGEKLSRVVQIIEARERLTDFNPEEIEIDFETLHATTLRELEAFVAASLKKAKKAKPNMPKTLEETEQRKREIEHRLKSIGGTIPPSLQTPSTSAAGVATSSRARSASSSGSSSSGSSSSDSDSSDSDDESGARTDEWASSSKKRVAALAAAAADAAPTHAKREENGVAGKKNAQNGAAAAAPKKVPTPPPAKRPSPSSTSNGPAAVAAPPPVVRPSMAGAPPSGGVAAVLGKKEEERKEAKTNAIHPGAMPIHQTTKPVVSAGIGGSILDQLLPSVAMAGIGTGVSATNDEDKWGRKGGGGGNGDQLESFQRQQMLKDERKKQLKVEEERRRMMKTNDGMSPSESEEERIRKLREEEKRKRDSQLNDVDMTSQMELMANFEANF</sequence>
<proteinExistence type="predicted"/>
<comment type="caution">
    <text evidence="7">The sequence shown here is derived from an EMBL/GenBank/DDBJ whole genome shotgun (WGS) entry which is preliminary data.</text>
</comment>
<feature type="compositionally biased region" description="Low complexity" evidence="4">
    <location>
        <begin position="763"/>
        <end position="793"/>
    </location>
</feature>
<feature type="compositionally biased region" description="Low complexity" evidence="4">
    <location>
        <begin position="838"/>
        <end position="856"/>
    </location>
</feature>
<dbReference type="PRINTS" id="PR00503">
    <property type="entry name" value="BROMODOMAIN"/>
</dbReference>
<protein>
    <submittedName>
        <fullName evidence="7">Uncharacterized protein</fullName>
    </submittedName>
</protein>
<evidence type="ECO:0000256" key="3">
    <source>
        <dbReference type="PROSITE-ProRule" id="PRU00035"/>
    </source>
</evidence>
<accession>A0AAV5WTH6</accession>
<feature type="compositionally biased region" description="Basic and acidic residues" evidence="4">
    <location>
        <begin position="733"/>
        <end position="748"/>
    </location>
</feature>
<dbReference type="Gene3D" id="1.20.920.10">
    <property type="entry name" value="Bromodomain-like"/>
    <property type="match status" value="2"/>
</dbReference>
<evidence type="ECO:0000256" key="2">
    <source>
        <dbReference type="ARBA" id="ARBA00023117"/>
    </source>
</evidence>
<feature type="region of interest" description="Disordered" evidence="4">
    <location>
        <begin position="173"/>
        <end position="235"/>
    </location>
</feature>
<dbReference type="InterPro" id="IPR038336">
    <property type="entry name" value="NET_sf"/>
</dbReference>
<feature type="compositionally biased region" description="Low complexity" evidence="4">
    <location>
        <begin position="592"/>
        <end position="602"/>
    </location>
</feature>
<dbReference type="GO" id="GO:0006355">
    <property type="term" value="P:regulation of DNA-templated transcription"/>
    <property type="evidence" value="ECO:0007669"/>
    <property type="project" value="TreeGrafter"/>
</dbReference>
<feature type="region of interest" description="Disordered" evidence="4">
    <location>
        <begin position="955"/>
        <end position="1044"/>
    </location>
</feature>
<dbReference type="GO" id="GO:0000785">
    <property type="term" value="C:chromatin"/>
    <property type="evidence" value="ECO:0007669"/>
    <property type="project" value="TreeGrafter"/>
</dbReference>
<feature type="domain" description="Bromo" evidence="5">
    <location>
        <begin position="84"/>
        <end position="156"/>
    </location>
</feature>
<feature type="region of interest" description="Disordered" evidence="4">
    <location>
        <begin position="725"/>
        <end position="925"/>
    </location>
</feature>
<feature type="compositionally biased region" description="Gly residues" evidence="4">
    <location>
        <begin position="201"/>
        <end position="211"/>
    </location>
</feature>
<dbReference type="FunFam" id="1.20.920.10:FF:000002">
    <property type="entry name" value="Bromodomain-containing protein 4"/>
    <property type="match status" value="1"/>
</dbReference>
<keyword evidence="2 3" id="KW-0103">Bromodomain</keyword>
<dbReference type="GO" id="GO:0006338">
    <property type="term" value="P:chromatin remodeling"/>
    <property type="evidence" value="ECO:0007669"/>
    <property type="project" value="TreeGrafter"/>
</dbReference>
<dbReference type="PANTHER" id="PTHR22880">
    <property type="entry name" value="FALZ-RELATED BROMODOMAIN-CONTAINING PROTEINS"/>
    <property type="match status" value="1"/>
</dbReference>
<feature type="region of interest" description="Disordered" evidence="4">
    <location>
        <begin position="535"/>
        <end position="661"/>
    </location>
</feature>
<dbReference type="AlphaFoldDB" id="A0AAV5WTH6"/>
<dbReference type="InterPro" id="IPR036427">
    <property type="entry name" value="Bromodomain-like_sf"/>
</dbReference>
<evidence type="ECO:0000256" key="1">
    <source>
        <dbReference type="ARBA" id="ARBA00022737"/>
    </source>
</evidence>
<dbReference type="InterPro" id="IPR027353">
    <property type="entry name" value="NET_dom"/>
</dbReference>
<evidence type="ECO:0000313" key="8">
    <source>
        <dbReference type="Proteomes" id="UP001432322"/>
    </source>
</evidence>
<gene>
    <name evidence="7" type="ORF">PFISCL1PPCAC_24291</name>
</gene>
<dbReference type="PANTHER" id="PTHR22880:SF225">
    <property type="entry name" value="BROMODOMAIN-CONTAINING PROTEIN BET-1-RELATED"/>
    <property type="match status" value="1"/>
</dbReference>
<keyword evidence="8" id="KW-1185">Reference proteome</keyword>
<dbReference type="EMBL" id="BTSY01000006">
    <property type="protein sequence ID" value="GMT32994.1"/>
    <property type="molecule type" value="Genomic_DNA"/>
</dbReference>
<dbReference type="SMART" id="SM00297">
    <property type="entry name" value="BROMO"/>
    <property type="match status" value="2"/>
</dbReference>
<dbReference type="Proteomes" id="UP001432322">
    <property type="component" value="Unassembled WGS sequence"/>
</dbReference>
<dbReference type="GO" id="GO:0005634">
    <property type="term" value="C:nucleus"/>
    <property type="evidence" value="ECO:0007669"/>
    <property type="project" value="TreeGrafter"/>
</dbReference>
<dbReference type="Pfam" id="PF00439">
    <property type="entry name" value="Bromodomain"/>
    <property type="match status" value="2"/>
</dbReference>
<dbReference type="PROSITE" id="PS00633">
    <property type="entry name" value="BROMODOMAIN_1"/>
    <property type="match status" value="1"/>
</dbReference>